<gene>
    <name evidence="2" type="ORF">MGWOODY_Smn722</name>
</gene>
<dbReference type="SUPFAM" id="SSF55729">
    <property type="entry name" value="Acyl-CoA N-acyltransferases (Nat)"/>
    <property type="match status" value="1"/>
</dbReference>
<dbReference type="GO" id="GO:0016747">
    <property type="term" value="F:acyltransferase activity, transferring groups other than amino-acyl groups"/>
    <property type="evidence" value="ECO:0007669"/>
    <property type="project" value="InterPro"/>
</dbReference>
<dbReference type="Pfam" id="PF00583">
    <property type="entry name" value="Acetyltransf_1"/>
    <property type="match status" value="1"/>
</dbReference>
<feature type="domain" description="N-acetyltransferase" evidence="1">
    <location>
        <begin position="11"/>
        <end position="156"/>
    </location>
</feature>
<organism evidence="2">
    <name type="scientific">hydrothermal vent metagenome</name>
    <dbReference type="NCBI Taxonomy" id="652676"/>
    <lineage>
        <taxon>unclassified sequences</taxon>
        <taxon>metagenomes</taxon>
        <taxon>ecological metagenomes</taxon>
    </lineage>
</organism>
<proteinExistence type="predicted"/>
<dbReference type="CDD" id="cd04301">
    <property type="entry name" value="NAT_SF"/>
    <property type="match status" value="1"/>
</dbReference>
<dbReference type="InterPro" id="IPR016181">
    <property type="entry name" value="Acyl_CoA_acyltransferase"/>
</dbReference>
<reference evidence="2" key="1">
    <citation type="submission" date="2015-10" db="EMBL/GenBank/DDBJ databases">
        <authorList>
            <person name="Gilbert D.G."/>
        </authorList>
    </citation>
    <scope>NUCLEOTIDE SEQUENCE</scope>
</reference>
<protein>
    <submittedName>
        <fullName evidence="2">Acetyltransferase, GNAT family</fullName>
    </submittedName>
</protein>
<evidence type="ECO:0000313" key="2">
    <source>
        <dbReference type="EMBL" id="CUS43886.1"/>
    </source>
</evidence>
<dbReference type="Gene3D" id="3.40.630.30">
    <property type="match status" value="1"/>
</dbReference>
<dbReference type="PROSITE" id="PS51186">
    <property type="entry name" value="GNAT"/>
    <property type="match status" value="1"/>
</dbReference>
<keyword evidence="2" id="KW-0808">Transferase</keyword>
<dbReference type="AlphaFoldDB" id="A0A170PN98"/>
<evidence type="ECO:0000259" key="1">
    <source>
        <dbReference type="PROSITE" id="PS51186"/>
    </source>
</evidence>
<name>A0A170PN98_9ZZZZ</name>
<dbReference type="InterPro" id="IPR000182">
    <property type="entry name" value="GNAT_dom"/>
</dbReference>
<sequence>MSPIPLPSDGLRIETFSGSTNEALALLLPLCGVVFATFDPEYLASRLPHVADPHLLLARRGDDTPMGFKLGYRRGGGLFYSWLGGVAPEARRIGLAARLMERQHEEIRALGYHHVETRTRAENNSMILLNLRHGFHVTGFEIDARGAAVVTQRKILAE</sequence>
<accession>A0A170PN98</accession>
<dbReference type="EMBL" id="CZQE01000094">
    <property type="protein sequence ID" value="CUS43886.1"/>
    <property type="molecule type" value="Genomic_DNA"/>
</dbReference>